<dbReference type="PANTHER" id="PTHR11070:SF2">
    <property type="entry name" value="ATP-DEPENDENT DNA HELICASE SRS2"/>
    <property type="match status" value="1"/>
</dbReference>
<comment type="catalytic activity">
    <reaction evidence="8">
        <text>Couples ATP hydrolysis with the unwinding of duplex DNA by translocating in the 3'-5' direction.</text>
        <dbReference type="EC" id="5.6.2.4"/>
    </reaction>
</comment>
<dbReference type="GO" id="GO:0005829">
    <property type="term" value="C:cytosol"/>
    <property type="evidence" value="ECO:0007669"/>
    <property type="project" value="TreeGrafter"/>
</dbReference>
<dbReference type="PANTHER" id="PTHR11070">
    <property type="entry name" value="UVRD / RECB / PCRA DNA HELICASE FAMILY MEMBER"/>
    <property type="match status" value="1"/>
</dbReference>
<dbReference type="InterPro" id="IPR027417">
    <property type="entry name" value="P-loop_NTPase"/>
</dbReference>
<gene>
    <name evidence="14" type="primary">pcrA</name>
    <name evidence="14" type="ORF">EGW70_01180</name>
</gene>
<comment type="caution">
    <text evidence="14">The sequence shown here is derived from an EMBL/GenBank/DDBJ whole genome shotgun (WGS) entry which is preliminary data.</text>
</comment>
<dbReference type="GO" id="GO:0009314">
    <property type="term" value="P:response to radiation"/>
    <property type="evidence" value="ECO:0007669"/>
    <property type="project" value="UniProtKB-ARBA"/>
</dbReference>
<evidence type="ECO:0000259" key="12">
    <source>
        <dbReference type="PROSITE" id="PS51198"/>
    </source>
</evidence>
<dbReference type="AlphaFoldDB" id="A0A3N3S9I8"/>
<dbReference type="Pfam" id="PF21196">
    <property type="entry name" value="PcrA_UvrD_tudor"/>
    <property type="match status" value="1"/>
</dbReference>
<dbReference type="CDD" id="cd17932">
    <property type="entry name" value="DEXQc_UvrD"/>
    <property type="match status" value="1"/>
</dbReference>
<evidence type="ECO:0000256" key="9">
    <source>
        <dbReference type="ARBA" id="ARBA00048988"/>
    </source>
</evidence>
<dbReference type="GO" id="GO:0033202">
    <property type="term" value="C:DNA helicase complex"/>
    <property type="evidence" value="ECO:0007669"/>
    <property type="project" value="TreeGrafter"/>
</dbReference>
<proteinExistence type="inferred from homology"/>
<dbReference type="Gene3D" id="1.10.10.160">
    <property type="match status" value="1"/>
</dbReference>
<evidence type="ECO:0000256" key="1">
    <source>
        <dbReference type="ARBA" id="ARBA00009922"/>
    </source>
</evidence>
<evidence type="ECO:0000259" key="13">
    <source>
        <dbReference type="PROSITE" id="PS51217"/>
    </source>
</evidence>
<dbReference type="SUPFAM" id="SSF52540">
    <property type="entry name" value="P-loop containing nucleoside triphosphate hydrolases"/>
    <property type="match status" value="1"/>
</dbReference>
<comment type="similarity">
    <text evidence="1 11">Belongs to the helicase family. UvrD subfamily.</text>
</comment>
<keyword evidence="3 10" id="KW-0378">Hydrolase</keyword>
<dbReference type="PROSITE" id="PS51198">
    <property type="entry name" value="UVRD_HELICASE_ATP_BIND"/>
    <property type="match status" value="1"/>
</dbReference>
<dbReference type="InterPro" id="IPR013986">
    <property type="entry name" value="DExx_box_DNA_helicase_dom_sf"/>
</dbReference>
<dbReference type="PROSITE" id="PS51217">
    <property type="entry name" value="UVRD_HELICASE_CTER"/>
    <property type="match status" value="1"/>
</dbReference>
<dbReference type="Pfam" id="PF00580">
    <property type="entry name" value="UvrD-helicase"/>
    <property type="match status" value="1"/>
</dbReference>
<keyword evidence="4 10" id="KW-0347">Helicase</keyword>
<reference evidence="14 15" key="1">
    <citation type="submission" date="2018-10" db="EMBL/GenBank/DDBJ databases">
        <title>Genotypes and phenotypes of Enterococci isolated from broiler chickens.</title>
        <authorList>
            <person name="Muhammad A.R."/>
            <person name="Diarra M.S."/>
        </authorList>
    </citation>
    <scope>NUCLEOTIDE SEQUENCE [LARGE SCALE GENOMIC DNA]</scope>
    <source>
        <strain evidence="14 15">P7 C A21</strain>
    </source>
</reference>
<accession>A0A3N3S9I8</accession>
<feature type="binding site" evidence="10">
    <location>
        <begin position="30"/>
        <end position="37"/>
    </location>
    <ligand>
        <name>ATP</name>
        <dbReference type="ChEBI" id="CHEBI:30616"/>
    </ligand>
</feature>
<dbReference type="InterPro" id="IPR014017">
    <property type="entry name" value="DNA_helicase_UvrD-like_C"/>
</dbReference>
<dbReference type="EC" id="5.6.2.4" evidence="11"/>
<dbReference type="InterPro" id="IPR014016">
    <property type="entry name" value="UvrD-like_ATP-bd"/>
</dbReference>
<dbReference type="EMBL" id="RKOR01000002">
    <property type="protein sequence ID" value="ROY53765.1"/>
    <property type="molecule type" value="Genomic_DNA"/>
</dbReference>
<dbReference type="InterPro" id="IPR000212">
    <property type="entry name" value="DNA_helicase_UvrD/REP"/>
</dbReference>
<dbReference type="Gene3D" id="3.40.50.300">
    <property type="entry name" value="P-loop containing nucleotide triphosphate hydrolases"/>
    <property type="match status" value="2"/>
</dbReference>
<dbReference type="OrthoDB" id="9810135at2"/>
<dbReference type="GO" id="GO:0003677">
    <property type="term" value="F:DNA binding"/>
    <property type="evidence" value="ECO:0007669"/>
    <property type="project" value="UniProtKB-KW"/>
</dbReference>
<evidence type="ECO:0000256" key="2">
    <source>
        <dbReference type="ARBA" id="ARBA00022741"/>
    </source>
</evidence>
<evidence type="ECO:0000256" key="3">
    <source>
        <dbReference type="ARBA" id="ARBA00022801"/>
    </source>
</evidence>
<keyword evidence="7" id="KW-0413">Isomerase</keyword>
<evidence type="ECO:0000256" key="11">
    <source>
        <dbReference type="RuleBase" id="RU364053"/>
    </source>
</evidence>
<comment type="catalytic activity">
    <reaction evidence="9 11">
        <text>ATP + H2O = ADP + phosphate + H(+)</text>
        <dbReference type="Rhea" id="RHEA:13065"/>
        <dbReference type="ChEBI" id="CHEBI:15377"/>
        <dbReference type="ChEBI" id="CHEBI:15378"/>
        <dbReference type="ChEBI" id="CHEBI:30616"/>
        <dbReference type="ChEBI" id="CHEBI:43474"/>
        <dbReference type="ChEBI" id="CHEBI:456216"/>
        <dbReference type="EC" id="5.6.2.4"/>
    </reaction>
</comment>
<dbReference type="GO" id="GO:0043138">
    <property type="term" value="F:3'-5' DNA helicase activity"/>
    <property type="evidence" value="ECO:0007669"/>
    <property type="project" value="UniProtKB-EC"/>
</dbReference>
<dbReference type="Gene3D" id="1.10.486.10">
    <property type="entry name" value="PCRA, domain 4"/>
    <property type="match status" value="1"/>
</dbReference>
<dbReference type="Pfam" id="PF13361">
    <property type="entry name" value="UvrD_C"/>
    <property type="match status" value="1"/>
</dbReference>
<evidence type="ECO:0000256" key="4">
    <source>
        <dbReference type="ARBA" id="ARBA00022806"/>
    </source>
</evidence>
<evidence type="ECO:0000256" key="8">
    <source>
        <dbReference type="ARBA" id="ARBA00034617"/>
    </source>
</evidence>
<dbReference type="Proteomes" id="UP000275941">
    <property type="component" value="Unassembled WGS sequence"/>
</dbReference>
<name>A0A3N3S9I8_ENTFL</name>
<dbReference type="CDD" id="cd18807">
    <property type="entry name" value="SF1_C_UvrD"/>
    <property type="match status" value="1"/>
</dbReference>
<organism evidence="14 15">
    <name type="scientific">Enterococcus faecalis</name>
    <name type="common">Streptococcus faecalis</name>
    <dbReference type="NCBI Taxonomy" id="1351"/>
    <lineage>
        <taxon>Bacteria</taxon>
        <taxon>Bacillati</taxon>
        <taxon>Bacillota</taxon>
        <taxon>Bacilli</taxon>
        <taxon>Lactobacillales</taxon>
        <taxon>Enterococcaceae</taxon>
        <taxon>Enterococcus</taxon>
    </lineage>
</organism>
<dbReference type="InterPro" id="IPR005751">
    <property type="entry name" value="ATP-dep_DNA_helicase_PcrA"/>
</dbReference>
<evidence type="ECO:0000256" key="10">
    <source>
        <dbReference type="PROSITE-ProRule" id="PRU00560"/>
    </source>
</evidence>
<dbReference type="GO" id="GO:0000725">
    <property type="term" value="P:recombinational repair"/>
    <property type="evidence" value="ECO:0007669"/>
    <property type="project" value="TreeGrafter"/>
</dbReference>
<dbReference type="FunFam" id="1.10.10.160:FF:000001">
    <property type="entry name" value="ATP-dependent DNA helicase"/>
    <property type="match status" value="1"/>
</dbReference>
<dbReference type="GO" id="GO:0005524">
    <property type="term" value="F:ATP binding"/>
    <property type="evidence" value="ECO:0007669"/>
    <property type="project" value="UniProtKB-UniRule"/>
</dbReference>
<evidence type="ECO:0000256" key="6">
    <source>
        <dbReference type="ARBA" id="ARBA00023125"/>
    </source>
</evidence>
<evidence type="ECO:0000256" key="7">
    <source>
        <dbReference type="ARBA" id="ARBA00023235"/>
    </source>
</evidence>
<evidence type="ECO:0000313" key="14">
    <source>
        <dbReference type="EMBL" id="ROY53765.1"/>
    </source>
</evidence>
<dbReference type="GO" id="GO:0006260">
    <property type="term" value="P:DNA replication"/>
    <property type="evidence" value="ECO:0007669"/>
    <property type="project" value="InterPro"/>
</dbReference>
<evidence type="ECO:0000313" key="15">
    <source>
        <dbReference type="Proteomes" id="UP000275941"/>
    </source>
</evidence>
<protein>
    <recommendedName>
        <fullName evidence="11">ATP-dependent DNA helicase</fullName>
        <ecNumber evidence="11">5.6.2.4</ecNumber>
    </recommendedName>
</protein>
<dbReference type="NCBIfam" id="TIGR01073">
    <property type="entry name" value="pcrA"/>
    <property type="match status" value="1"/>
</dbReference>
<keyword evidence="5 10" id="KW-0067">ATP-binding</keyword>
<keyword evidence="2 10" id="KW-0547">Nucleotide-binding</keyword>
<evidence type="ECO:0000256" key="5">
    <source>
        <dbReference type="ARBA" id="ARBA00022840"/>
    </source>
</evidence>
<feature type="domain" description="UvrD-like helicase ATP-binding" evidence="12">
    <location>
        <begin position="9"/>
        <end position="288"/>
    </location>
</feature>
<sequence length="744" mass="84867">MSSKAELLNGMNPRQKEAVLHTDGPLLLMAGAGSGKTRVLTHRIAYLIEEKEVNPWNILAITFTNKAAKEMKERVNAILASGGEDVWVSTFHSMCVRILRRDVDFIGYNRNFTIIDSSEQLTLMKRILKELNIDPKKYDPRSILGTISQAKNSLQTPQDFTKMQGSYYEEIAAKCYAAYQKELQYNQCMDFDDLIMNTIRLFEEHPDSLTYYQNKFHYIHVDEYQDTNHAQYTLVNLLAGRFRNLCVVGDADQSIYGWRGADMQNILDFEKDYPDAAVILLEQNYRSTKNILSAANQVIENNSNRKPKNLWTENKEGNKITYYRADNERDETRFIVDRMQEEIRSNHRNYGDFAILYRTNAQSRVMEETLLKANIPYKMVGGHKFYDRKEIKDILAYLNVLANPQDSISFERIVNSPKRGIGPGSIEKLRSFASLHEWPLLEAAQNVDLANIGGKAGQQLGAFGEMIQEVTQMIPYLTVTELTKEVLDRSGYLEDLKIQNTLEAQARIENLEEFLTVTQEFDKQFEQQNEEDADAPEEKLTVFLNDLALVSDIDNLEEDASQVTLMTLHAAKGLEFPVVFLIGLEEGVFPLSRALMEESELEEERRLAYVGITRAEEALYLTNAFSRTLYGRTQYNRPSRFVEEIDQELLEIEGMRPTPKKTPVFAKKTAYSYKQPETAVVPSKSATGGENNSWKPGDKVKHKKWGLGTVVRVSGTSKDLELDVAFPSQGVKRLLAAFAPIEKA</sequence>
<keyword evidence="6 11" id="KW-0238">DNA-binding</keyword>
<feature type="domain" description="UvrD-like helicase C-terminal" evidence="13">
    <location>
        <begin position="289"/>
        <end position="573"/>
    </location>
</feature>
<dbReference type="FunFam" id="1.10.486.10:FF:000003">
    <property type="entry name" value="ATP-dependent DNA helicase"/>
    <property type="match status" value="1"/>
</dbReference>
<dbReference type="GO" id="GO:0016887">
    <property type="term" value="F:ATP hydrolysis activity"/>
    <property type="evidence" value="ECO:0007669"/>
    <property type="project" value="RHEA"/>
</dbReference>